<dbReference type="Pfam" id="PF01151">
    <property type="entry name" value="ELO"/>
    <property type="match status" value="1"/>
</dbReference>
<keyword evidence="8 11" id="KW-0472">Membrane</keyword>
<gene>
    <name evidence="12" type="ORF">Scep_020698</name>
</gene>
<organism evidence="12 13">
    <name type="scientific">Stephania cephalantha</name>
    <dbReference type="NCBI Taxonomy" id="152367"/>
    <lineage>
        <taxon>Eukaryota</taxon>
        <taxon>Viridiplantae</taxon>
        <taxon>Streptophyta</taxon>
        <taxon>Embryophyta</taxon>
        <taxon>Tracheophyta</taxon>
        <taxon>Spermatophyta</taxon>
        <taxon>Magnoliopsida</taxon>
        <taxon>Ranunculales</taxon>
        <taxon>Menispermaceae</taxon>
        <taxon>Menispermoideae</taxon>
        <taxon>Cissampelideae</taxon>
        <taxon>Stephania</taxon>
    </lineage>
</organism>
<dbReference type="GO" id="GO:0019367">
    <property type="term" value="P:fatty acid elongation, saturated fatty acid"/>
    <property type="evidence" value="ECO:0007669"/>
    <property type="project" value="TreeGrafter"/>
</dbReference>
<feature type="transmembrane region" description="Helical" evidence="11">
    <location>
        <begin position="126"/>
        <end position="142"/>
    </location>
</feature>
<evidence type="ECO:0000256" key="11">
    <source>
        <dbReference type="SAM" id="Phobius"/>
    </source>
</evidence>
<dbReference type="GO" id="GO:0030148">
    <property type="term" value="P:sphingolipid biosynthetic process"/>
    <property type="evidence" value="ECO:0007669"/>
    <property type="project" value="TreeGrafter"/>
</dbReference>
<accession>A0AAP0ID21</accession>
<dbReference type="PANTHER" id="PTHR11157">
    <property type="entry name" value="FATTY ACID ACYL TRANSFERASE-RELATED"/>
    <property type="match status" value="1"/>
</dbReference>
<keyword evidence="3" id="KW-0808">Transferase</keyword>
<protein>
    <submittedName>
        <fullName evidence="12">Uncharacterized protein</fullName>
    </submittedName>
</protein>
<keyword evidence="4 11" id="KW-0812">Transmembrane</keyword>
<reference evidence="12 13" key="1">
    <citation type="submission" date="2024-01" db="EMBL/GenBank/DDBJ databases">
        <title>Genome assemblies of Stephania.</title>
        <authorList>
            <person name="Yang L."/>
        </authorList>
    </citation>
    <scope>NUCLEOTIDE SEQUENCE [LARGE SCALE GENOMIC DNA]</scope>
    <source>
        <strain evidence="12">JXDWG</strain>
        <tissue evidence="12">Leaf</tissue>
    </source>
</reference>
<dbReference type="GO" id="GO:0034626">
    <property type="term" value="P:fatty acid elongation, polyunsaturated fatty acid"/>
    <property type="evidence" value="ECO:0007669"/>
    <property type="project" value="TreeGrafter"/>
</dbReference>
<feature type="region of interest" description="Disordered" evidence="10">
    <location>
        <begin position="250"/>
        <end position="273"/>
    </location>
</feature>
<keyword evidence="5" id="KW-0276">Fatty acid metabolism</keyword>
<keyword evidence="6 11" id="KW-1133">Transmembrane helix</keyword>
<comment type="caution">
    <text evidence="12">The sequence shown here is derived from an EMBL/GenBank/DDBJ whole genome shotgun (WGS) entry which is preliminary data.</text>
</comment>
<evidence type="ECO:0000256" key="5">
    <source>
        <dbReference type="ARBA" id="ARBA00022832"/>
    </source>
</evidence>
<dbReference type="GO" id="GO:0034625">
    <property type="term" value="P:fatty acid elongation, monounsaturated fatty acid"/>
    <property type="evidence" value="ECO:0007669"/>
    <property type="project" value="TreeGrafter"/>
</dbReference>
<feature type="transmembrane region" description="Helical" evidence="11">
    <location>
        <begin position="154"/>
        <end position="173"/>
    </location>
</feature>
<evidence type="ECO:0000256" key="10">
    <source>
        <dbReference type="SAM" id="MobiDB-lite"/>
    </source>
</evidence>
<evidence type="ECO:0000313" key="13">
    <source>
        <dbReference type="Proteomes" id="UP001419268"/>
    </source>
</evidence>
<sequence>MMMSLTYWLSEHPSILTFRWSHTQSHFATWWFLITSISTYLTLSLLLHLSLTHLLRRRRPIPLGPLPAAHSLLMSLISATIFSGLLLSSVAELHDSHWLYRRTRAHTTPLRWLLCFPPGTRPAGRVFFWSYLFYLSRFLRLFRPISTVLRREGLPVFRLFGHTVSIVTAFLWLEFSQSFQVVGILLECLVECVVYLCRFWSEICGGRGVLVLHLRRGGCNGIGAWGFNSVLNGVVLVGFVNFYVKKLRSAGGGGGVNTEVSSSTTSREFERKR</sequence>
<dbReference type="GO" id="GO:0042761">
    <property type="term" value="P:very long-chain fatty acid biosynthetic process"/>
    <property type="evidence" value="ECO:0007669"/>
    <property type="project" value="TreeGrafter"/>
</dbReference>
<dbReference type="Proteomes" id="UP001419268">
    <property type="component" value="Unassembled WGS sequence"/>
</dbReference>
<evidence type="ECO:0000256" key="6">
    <source>
        <dbReference type="ARBA" id="ARBA00022989"/>
    </source>
</evidence>
<evidence type="ECO:0000256" key="1">
    <source>
        <dbReference type="ARBA" id="ARBA00004141"/>
    </source>
</evidence>
<name>A0AAP0ID21_9MAGN</name>
<feature type="transmembrane region" description="Helical" evidence="11">
    <location>
        <begin position="72"/>
        <end position="91"/>
    </location>
</feature>
<evidence type="ECO:0000256" key="4">
    <source>
        <dbReference type="ARBA" id="ARBA00022692"/>
    </source>
</evidence>
<feature type="transmembrane region" description="Helical" evidence="11">
    <location>
        <begin position="30"/>
        <end position="51"/>
    </location>
</feature>
<dbReference type="AlphaFoldDB" id="A0AAP0ID21"/>
<comment type="subcellular location">
    <subcellularLocation>
        <location evidence="1">Membrane</location>
        <topology evidence="1">Multi-pass membrane protein</topology>
    </subcellularLocation>
</comment>
<keyword evidence="2" id="KW-0444">Lipid biosynthesis</keyword>
<feature type="transmembrane region" description="Helical" evidence="11">
    <location>
        <begin position="222"/>
        <end position="244"/>
    </location>
</feature>
<evidence type="ECO:0000256" key="7">
    <source>
        <dbReference type="ARBA" id="ARBA00023098"/>
    </source>
</evidence>
<evidence type="ECO:0000256" key="3">
    <source>
        <dbReference type="ARBA" id="ARBA00022679"/>
    </source>
</evidence>
<dbReference type="EMBL" id="JBBNAG010000008">
    <property type="protein sequence ID" value="KAK9113179.1"/>
    <property type="molecule type" value="Genomic_DNA"/>
</dbReference>
<evidence type="ECO:0000256" key="2">
    <source>
        <dbReference type="ARBA" id="ARBA00022516"/>
    </source>
</evidence>
<evidence type="ECO:0000256" key="9">
    <source>
        <dbReference type="ARBA" id="ARBA00023160"/>
    </source>
</evidence>
<dbReference type="GO" id="GO:0009922">
    <property type="term" value="F:fatty acid elongase activity"/>
    <property type="evidence" value="ECO:0007669"/>
    <property type="project" value="InterPro"/>
</dbReference>
<keyword evidence="13" id="KW-1185">Reference proteome</keyword>
<evidence type="ECO:0000313" key="12">
    <source>
        <dbReference type="EMBL" id="KAK9113179.1"/>
    </source>
</evidence>
<keyword evidence="9" id="KW-0275">Fatty acid biosynthesis</keyword>
<dbReference type="InterPro" id="IPR002076">
    <property type="entry name" value="ELO_fam"/>
</dbReference>
<keyword evidence="7" id="KW-0443">Lipid metabolism</keyword>
<evidence type="ECO:0000256" key="8">
    <source>
        <dbReference type="ARBA" id="ARBA00023136"/>
    </source>
</evidence>
<dbReference type="GO" id="GO:0005789">
    <property type="term" value="C:endoplasmic reticulum membrane"/>
    <property type="evidence" value="ECO:0007669"/>
    <property type="project" value="TreeGrafter"/>
</dbReference>
<proteinExistence type="predicted"/>
<dbReference type="PANTHER" id="PTHR11157:SF11">
    <property type="entry name" value="ELONGATION OF FATTY ACIDS PROTEIN 3-LIKE"/>
    <property type="match status" value="1"/>
</dbReference>